<evidence type="ECO:0000256" key="1">
    <source>
        <dbReference type="SAM" id="MobiDB-lite"/>
    </source>
</evidence>
<dbReference type="SUPFAM" id="SSF52540">
    <property type="entry name" value="P-loop containing nucleoside triphosphate hydrolases"/>
    <property type="match status" value="1"/>
</dbReference>
<organism evidence="2 3">
    <name type="scientific">Lasiosphaeria ovina</name>
    <dbReference type="NCBI Taxonomy" id="92902"/>
    <lineage>
        <taxon>Eukaryota</taxon>
        <taxon>Fungi</taxon>
        <taxon>Dikarya</taxon>
        <taxon>Ascomycota</taxon>
        <taxon>Pezizomycotina</taxon>
        <taxon>Sordariomycetes</taxon>
        <taxon>Sordariomycetidae</taxon>
        <taxon>Sordariales</taxon>
        <taxon>Lasiosphaeriaceae</taxon>
        <taxon>Lasiosphaeria</taxon>
    </lineage>
</organism>
<evidence type="ECO:0008006" key="4">
    <source>
        <dbReference type="Google" id="ProtNLM"/>
    </source>
</evidence>
<reference evidence="2" key="2">
    <citation type="submission" date="2023-06" db="EMBL/GenBank/DDBJ databases">
        <authorList>
            <consortium name="Lawrence Berkeley National Laboratory"/>
            <person name="Haridas S."/>
            <person name="Hensen N."/>
            <person name="Bonometti L."/>
            <person name="Westerberg I."/>
            <person name="Brannstrom I.O."/>
            <person name="Guillou S."/>
            <person name="Cros-Aarteil S."/>
            <person name="Calhoun S."/>
            <person name="Kuo A."/>
            <person name="Mondo S."/>
            <person name="Pangilinan J."/>
            <person name="Riley R."/>
            <person name="Labutti K."/>
            <person name="Andreopoulos B."/>
            <person name="Lipzen A."/>
            <person name="Chen C."/>
            <person name="Yanf M."/>
            <person name="Daum C."/>
            <person name="Ng V."/>
            <person name="Clum A."/>
            <person name="Steindorff A."/>
            <person name="Ohm R."/>
            <person name="Martin F."/>
            <person name="Silar P."/>
            <person name="Natvig D."/>
            <person name="Lalanne C."/>
            <person name="Gautier V."/>
            <person name="Ament-Velasquez S.L."/>
            <person name="Kruys A."/>
            <person name="Hutchinson M.I."/>
            <person name="Powell A.J."/>
            <person name="Barry K."/>
            <person name="Miller A.N."/>
            <person name="Grigoriev I.V."/>
            <person name="Debuchy R."/>
            <person name="Gladieux P."/>
            <person name="Thoren M.H."/>
            <person name="Johannesson H."/>
        </authorList>
    </citation>
    <scope>NUCLEOTIDE SEQUENCE</scope>
    <source>
        <strain evidence="2">CBS 958.72</strain>
    </source>
</reference>
<sequence>MASDQPIKHIYIAVVGVAGAGKTSLISTCTGIHEQTSHSVVDAFQDISFTYNDSTRVHLVEIPGFGDADTDALNELNVRLVDNFVSQGITFSGIIFLHPISDEQTTRLALRNLELLKELCGAEAEVSSSAVIATSMWSKVAPEEGERREKDLAETEGIFSHLHKEGSKVLRYQDTRESALDILSHVLSKGVPPPSPTLYTETDNDTMQPEEMQTDGPHTDTMQGDPMQTDAADTDADADADTDTVVTQIDTTEHDMTSPDDDAAEHGTIQTDTSSAQHNQPQPTTADKGSQTEQPTSDAKSQLDAEIAFARERNLARLADIYRHMEQALAEHDSHVEVVFRGEISALKSRIAEGVAAHEQLTHELHATTAKKDAELAALRNSLHDAHAAASAAAFAADAALAQQHAAAAQQKAEHEARVRSVLDDAEARVRAADAARATEVQQLQAEFERERLQNMRAVKAELARMADREQEARERARRAEMAAAQAQVQLQQANRRSESPAPRQPAALQSWAVARLWGVGQTRSR</sequence>
<feature type="compositionally biased region" description="Low complexity" evidence="1">
    <location>
        <begin position="482"/>
        <end position="495"/>
    </location>
</feature>
<feature type="region of interest" description="Disordered" evidence="1">
    <location>
        <begin position="252"/>
        <end position="302"/>
    </location>
</feature>
<proteinExistence type="predicted"/>
<dbReference type="EMBL" id="JAULSN010000003">
    <property type="protein sequence ID" value="KAK3376377.1"/>
    <property type="molecule type" value="Genomic_DNA"/>
</dbReference>
<comment type="caution">
    <text evidence="2">The sequence shown here is derived from an EMBL/GenBank/DDBJ whole genome shotgun (WGS) entry which is preliminary data.</text>
</comment>
<dbReference type="AlphaFoldDB" id="A0AAE0NA27"/>
<dbReference type="Proteomes" id="UP001287356">
    <property type="component" value="Unassembled WGS sequence"/>
</dbReference>
<dbReference type="CDD" id="cd00882">
    <property type="entry name" value="Ras_like_GTPase"/>
    <property type="match status" value="1"/>
</dbReference>
<feature type="compositionally biased region" description="Basic and acidic residues" evidence="1">
    <location>
        <begin position="469"/>
        <end position="481"/>
    </location>
</feature>
<feature type="compositionally biased region" description="Polar residues" evidence="1">
    <location>
        <begin position="197"/>
        <end position="207"/>
    </location>
</feature>
<protein>
    <recommendedName>
        <fullName evidence="4">G domain-containing protein</fullName>
    </recommendedName>
</protein>
<evidence type="ECO:0000313" key="2">
    <source>
        <dbReference type="EMBL" id="KAK3376377.1"/>
    </source>
</evidence>
<feature type="region of interest" description="Disordered" evidence="1">
    <location>
        <begin position="185"/>
        <end position="240"/>
    </location>
</feature>
<reference evidence="2" key="1">
    <citation type="journal article" date="2023" name="Mol. Phylogenet. Evol.">
        <title>Genome-scale phylogeny and comparative genomics of the fungal order Sordariales.</title>
        <authorList>
            <person name="Hensen N."/>
            <person name="Bonometti L."/>
            <person name="Westerberg I."/>
            <person name="Brannstrom I.O."/>
            <person name="Guillou S."/>
            <person name="Cros-Aarteil S."/>
            <person name="Calhoun S."/>
            <person name="Haridas S."/>
            <person name="Kuo A."/>
            <person name="Mondo S."/>
            <person name="Pangilinan J."/>
            <person name="Riley R."/>
            <person name="LaButti K."/>
            <person name="Andreopoulos B."/>
            <person name="Lipzen A."/>
            <person name="Chen C."/>
            <person name="Yan M."/>
            <person name="Daum C."/>
            <person name="Ng V."/>
            <person name="Clum A."/>
            <person name="Steindorff A."/>
            <person name="Ohm R.A."/>
            <person name="Martin F."/>
            <person name="Silar P."/>
            <person name="Natvig D.O."/>
            <person name="Lalanne C."/>
            <person name="Gautier V."/>
            <person name="Ament-Velasquez S.L."/>
            <person name="Kruys A."/>
            <person name="Hutchinson M.I."/>
            <person name="Powell A.J."/>
            <person name="Barry K."/>
            <person name="Miller A.N."/>
            <person name="Grigoriev I.V."/>
            <person name="Debuchy R."/>
            <person name="Gladieux P."/>
            <person name="Hiltunen Thoren M."/>
            <person name="Johannesson H."/>
        </authorList>
    </citation>
    <scope>NUCLEOTIDE SEQUENCE</scope>
    <source>
        <strain evidence="2">CBS 958.72</strain>
    </source>
</reference>
<dbReference type="Gene3D" id="3.40.50.300">
    <property type="entry name" value="P-loop containing nucleotide triphosphate hydrolases"/>
    <property type="match status" value="1"/>
</dbReference>
<keyword evidence="3" id="KW-1185">Reference proteome</keyword>
<name>A0AAE0NA27_9PEZI</name>
<feature type="compositionally biased region" description="Polar residues" evidence="1">
    <location>
        <begin position="268"/>
        <end position="300"/>
    </location>
</feature>
<accession>A0AAE0NA27</accession>
<gene>
    <name evidence="2" type="ORF">B0T24DRAFT_592051</name>
</gene>
<dbReference type="InterPro" id="IPR027417">
    <property type="entry name" value="P-loop_NTPase"/>
</dbReference>
<feature type="region of interest" description="Disordered" evidence="1">
    <location>
        <begin position="469"/>
        <end position="508"/>
    </location>
</feature>
<evidence type="ECO:0000313" key="3">
    <source>
        <dbReference type="Proteomes" id="UP001287356"/>
    </source>
</evidence>